<keyword evidence="4" id="KW-0472">Membrane</keyword>
<accession>A0A1H0MUU2</accession>
<evidence type="ECO:0000256" key="1">
    <source>
        <dbReference type="ARBA" id="ARBA00004141"/>
    </source>
</evidence>
<dbReference type="InterPro" id="IPR032808">
    <property type="entry name" value="DoxX"/>
</dbReference>
<reference evidence="7" key="1">
    <citation type="submission" date="2016-10" db="EMBL/GenBank/DDBJ databases">
        <authorList>
            <person name="Varghese N."/>
            <person name="Submissions S."/>
        </authorList>
    </citation>
    <scope>NUCLEOTIDE SEQUENCE [LARGE SCALE GENOMIC DNA]</scope>
    <source>
        <strain evidence="7">DSM 45843</strain>
    </source>
</reference>
<evidence type="ECO:0000256" key="4">
    <source>
        <dbReference type="ARBA" id="ARBA00023136"/>
    </source>
</evidence>
<feature type="compositionally biased region" description="Basic residues" evidence="5">
    <location>
        <begin position="171"/>
        <end position="188"/>
    </location>
</feature>
<dbReference type="Proteomes" id="UP000199088">
    <property type="component" value="Unassembled WGS sequence"/>
</dbReference>
<protein>
    <submittedName>
        <fullName evidence="6">Uncharacterized membrane protein YphA, DoxX/SURF4 family</fullName>
    </submittedName>
</protein>
<sequence length="196" mass="21164">MLVRRIARPLLAASFVYGGISTLRDPQSRVPGATKVVDQIAQVADEQLPVEVSRDVEQWVKIDAGVKVGAGVLFALGRFPRLSALALAGSVVPTTLAGHRFWEDSDPEKKFSNQAHFLKNAGLLGGLLLAAVDTEGKPSTGWRVRRAGDKAIAKAEARYEKAAKKAEKAQKKASRGRTQRKLKKQAKKVGKEIGLS</sequence>
<proteinExistence type="predicted"/>
<dbReference type="RefSeq" id="WP_207500561.1">
    <property type="nucleotide sequence ID" value="NZ_FNIR01000008.1"/>
</dbReference>
<feature type="region of interest" description="Disordered" evidence="5">
    <location>
        <begin position="163"/>
        <end position="196"/>
    </location>
</feature>
<dbReference type="GO" id="GO:0016020">
    <property type="term" value="C:membrane"/>
    <property type="evidence" value="ECO:0007669"/>
    <property type="project" value="UniProtKB-SubCell"/>
</dbReference>
<dbReference type="AlphaFoldDB" id="A0A1H0MUU2"/>
<keyword evidence="7" id="KW-1185">Reference proteome</keyword>
<comment type="subcellular location">
    <subcellularLocation>
        <location evidence="1">Membrane</location>
        <topology evidence="1">Multi-pass membrane protein</topology>
    </subcellularLocation>
</comment>
<gene>
    <name evidence="6" type="ORF">SAMN05660199_02642</name>
</gene>
<dbReference type="STRING" id="1052260.SAMN05660199_02642"/>
<organism evidence="6 7">
    <name type="scientific">Klenkia soli</name>
    <dbReference type="NCBI Taxonomy" id="1052260"/>
    <lineage>
        <taxon>Bacteria</taxon>
        <taxon>Bacillati</taxon>
        <taxon>Actinomycetota</taxon>
        <taxon>Actinomycetes</taxon>
        <taxon>Geodermatophilales</taxon>
        <taxon>Geodermatophilaceae</taxon>
        <taxon>Klenkia</taxon>
    </lineage>
</organism>
<evidence type="ECO:0000256" key="5">
    <source>
        <dbReference type="SAM" id="MobiDB-lite"/>
    </source>
</evidence>
<keyword evidence="2" id="KW-0812">Transmembrane</keyword>
<evidence type="ECO:0000313" key="6">
    <source>
        <dbReference type="EMBL" id="SDO84144.1"/>
    </source>
</evidence>
<evidence type="ECO:0000256" key="3">
    <source>
        <dbReference type="ARBA" id="ARBA00022989"/>
    </source>
</evidence>
<dbReference type="Pfam" id="PF07681">
    <property type="entry name" value="DoxX"/>
    <property type="match status" value="1"/>
</dbReference>
<keyword evidence="3" id="KW-1133">Transmembrane helix</keyword>
<evidence type="ECO:0000313" key="7">
    <source>
        <dbReference type="Proteomes" id="UP000199088"/>
    </source>
</evidence>
<name>A0A1H0MUU2_9ACTN</name>
<dbReference type="EMBL" id="FNIR01000008">
    <property type="protein sequence ID" value="SDO84144.1"/>
    <property type="molecule type" value="Genomic_DNA"/>
</dbReference>
<evidence type="ECO:0000256" key="2">
    <source>
        <dbReference type="ARBA" id="ARBA00022692"/>
    </source>
</evidence>